<evidence type="ECO:0000256" key="1">
    <source>
        <dbReference type="ARBA" id="ARBA00004651"/>
    </source>
</evidence>
<feature type="transmembrane region" description="Helical" evidence="8">
    <location>
        <begin position="31"/>
        <end position="52"/>
    </location>
</feature>
<feature type="transmembrane region" description="Helical" evidence="8">
    <location>
        <begin position="88"/>
        <end position="106"/>
    </location>
</feature>
<dbReference type="GO" id="GO:0005886">
    <property type="term" value="C:plasma membrane"/>
    <property type="evidence" value="ECO:0007669"/>
    <property type="project" value="UniProtKB-SubCell"/>
</dbReference>
<dbReference type="GO" id="GO:0022857">
    <property type="term" value="F:transmembrane transporter activity"/>
    <property type="evidence" value="ECO:0007669"/>
    <property type="project" value="InterPro"/>
</dbReference>
<feature type="transmembrane region" description="Helical" evidence="8">
    <location>
        <begin position="118"/>
        <end position="143"/>
    </location>
</feature>
<keyword evidence="4" id="KW-1003">Cell membrane</keyword>
<feature type="transmembrane region" description="Helical" evidence="8">
    <location>
        <begin position="149"/>
        <end position="168"/>
    </location>
</feature>
<dbReference type="Proteomes" id="UP000267128">
    <property type="component" value="Unassembled WGS sequence"/>
</dbReference>
<name>A0A3N0CKF9_9ACTN</name>
<dbReference type="CDD" id="cd06550">
    <property type="entry name" value="TM_ABC_iron-siderophores_like"/>
    <property type="match status" value="1"/>
</dbReference>
<evidence type="ECO:0000256" key="5">
    <source>
        <dbReference type="ARBA" id="ARBA00022692"/>
    </source>
</evidence>
<comment type="similarity">
    <text evidence="2">Belongs to the binding-protein-dependent transport system permease family. FecCD subfamily.</text>
</comment>
<evidence type="ECO:0000256" key="6">
    <source>
        <dbReference type="ARBA" id="ARBA00022989"/>
    </source>
</evidence>
<keyword evidence="7 8" id="KW-0472">Membrane</keyword>
<evidence type="ECO:0000256" key="7">
    <source>
        <dbReference type="ARBA" id="ARBA00023136"/>
    </source>
</evidence>
<gene>
    <name evidence="9" type="ORF">EFK50_08510</name>
</gene>
<keyword evidence="3" id="KW-0813">Transport</keyword>
<dbReference type="OrthoDB" id="4455417at2"/>
<feature type="transmembrane region" description="Helical" evidence="8">
    <location>
        <begin position="270"/>
        <end position="299"/>
    </location>
</feature>
<sequence>MTVLDPPRPATRPVARQVTIRTRRVSGRIPLRAVVVAALGLALLALAFAWSIGSGDFAISIPDVVAVLTGGGDPANAFIIEELRLPRAVVGAVVGASLGMSGALFQTFARNPLASPDLLGITGGAAVGAVFVIVLGSTGGVLATGVSSLGVTLAALVGALAAAAGLYLFAWRRGIDGTRLVLVGIGMAAVLDALVSWMLTKASIFDLPAALVWLSGSLVGRGWHEAMPALWAFAILGPLAILLTTTLRAMQLGDDSARSLGIRLQLAQGSVLVVAVGLAAFAVTAAGPIDFVAFVVPQIALRLVGGSRPPLVTSAILGALLVLLADTVTRVLFPYEPPVGVVTAILGAPYLLWLLLRTNRKASA</sequence>
<accession>A0A3N0CKF9</accession>
<evidence type="ECO:0000256" key="2">
    <source>
        <dbReference type="ARBA" id="ARBA00007935"/>
    </source>
</evidence>
<dbReference type="PANTHER" id="PTHR30472">
    <property type="entry name" value="FERRIC ENTEROBACTIN TRANSPORT SYSTEM PERMEASE PROTEIN"/>
    <property type="match status" value="1"/>
</dbReference>
<evidence type="ECO:0000313" key="9">
    <source>
        <dbReference type="EMBL" id="RNL63761.1"/>
    </source>
</evidence>
<dbReference type="EMBL" id="RJSE01000006">
    <property type="protein sequence ID" value="RNL63761.1"/>
    <property type="molecule type" value="Genomic_DNA"/>
</dbReference>
<evidence type="ECO:0000256" key="8">
    <source>
        <dbReference type="SAM" id="Phobius"/>
    </source>
</evidence>
<proteinExistence type="inferred from homology"/>
<organism evidence="9 10">
    <name type="scientific">Nocardioides marmoriginsengisoli</name>
    <dbReference type="NCBI Taxonomy" id="661483"/>
    <lineage>
        <taxon>Bacteria</taxon>
        <taxon>Bacillati</taxon>
        <taxon>Actinomycetota</taxon>
        <taxon>Actinomycetes</taxon>
        <taxon>Propionibacteriales</taxon>
        <taxon>Nocardioidaceae</taxon>
        <taxon>Nocardioides</taxon>
    </lineage>
</organism>
<dbReference type="AlphaFoldDB" id="A0A3N0CKF9"/>
<evidence type="ECO:0000256" key="4">
    <source>
        <dbReference type="ARBA" id="ARBA00022475"/>
    </source>
</evidence>
<reference evidence="9 10" key="1">
    <citation type="submission" date="2018-11" db="EMBL/GenBank/DDBJ databases">
        <authorList>
            <person name="Li F."/>
        </authorList>
    </citation>
    <scope>NUCLEOTIDE SEQUENCE [LARGE SCALE GENOMIC DNA]</scope>
    <source>
        <strain evidence="9 10">Gsoil 097</strain>
    </source>
</reference>
<evidence type="ECO:0000256" key="3">
    <source>
        <dbReference type="ARBA" id="ARBA00022448"/>
    </source>
</evidence>
<dbReference type="InterPro" id="IPR000522">
    <property type="entry name" value="ABC_transptr_permease_BtuC"/>
</dbReference>
<feature type="transmembrane region" description="Helical" evidence="8">
    <location>
        <begin position="311"/>
        <end position="333"/>
    </location>
</feature>
<dbReference type="SUPFAM" id="SSF81345">
    <property type="entry name" value="ABC transporter involved in vitamin B12 uptake, BtuC"/>
    <property type="match status" value="1"/>
</dbReference>
<feature type="transmembrane region" description="Helical" evidence="8">
    <location>
        <begin position="180"/>
        <end position="199"/>
    </location>
</feature>
<dbReference type="GO" id="GO:0033214">
    <property type="term" value="P:siderophore-iron import into cell"/>
    <property type="evidence" value="ECO:0007669"/>
    <property type="project" value="TreeGrafter"/>
</dbReference>
<dbReference type="RefSeq" id="WP_123227148.1">
    <property type="nucleotide sequence ID" value="NZ_RJSE01000006.1"/>
</dbReference>
<feature type="transmembrane region" description="Helical" evidence="8">
    <location>
        <begin position="339"/>
        <end position="356"/>
    </location>
</feature>
<evidence type="ECO:0000313" key="10">
    <source>
        <dbReference type="Proteomes" id="UP000267128"/>
    </source>
</evidence>
<keyword evidence="5 8" id="KW-0812">Transmembrane</keyword>
<comment type="caution">
    <text evidence="9">The sequence shown here is derived from an EMBL/GenBank/DDBJ whole genome shotgun (WGS) entry which is preliminary data.</text>
</comment>
<comment type="subcellular location">
    <subcellularLocation>
        <location evidence="1">Cell membrane</location>
        <topology evidence="1">Multi-pass membrane protein</topology>
    </subcellularLocation>
</comment>
<protein>
    <submittedName>
        <fullName evidence="9">Iron ABC transporter permease</fullName>
    </submittedName>
</protein>
<feature type="transmembrane region" description="Helical" evidence="8">
    <location>
        <begin position="205"/>
        <end position="223"/>
    </location>
</feature>
<keyword evidence="10" id="KW-1185">Reference proteome</keyword>
<dbReference type="PANTHER" id="PTHR30472:SF24">
    <property type="entry name" value="FERRIC ENTEROBACTIN TRANSPORT SYSTEM PERMEASE PROTEIN FEPG"/>
    <property type="match status" value="1"/>
</dbReference>
<dbReference type="Pfam" id="PF01032">
    <property type="entry name" value="FecCD"/>
    <property type="match status" value="1"/>
</dbReference>
<feature type="transmembrane region" description="Helical" evidence="8">
    <location>
        <begin position="230"/>
        <end position="250"/>
    </location>
</feature>
<keyword evidence="6 8" id="KW-1133">Transmembrane helix</keyword>
<dbReference type="Gene3D" id="1.10.3470.10">
    <property type="entry name" value="ABC transporter involved in vitamin B12 uptake, BtuC"/>
    <property type="match status" value="1"/>
</dbReference>
<dbReference type="InterPro" id="IPR037294">
    <property type="entry name" value="ABC_BtuC-like"/>
</dbReference>